<keyword evidence="3" id="KW-1185">Reference proteome</keyword>
<accession>A0AAE1YRJ0</accession>
<evidence type="ECO:0000313" key="2">
    <source>
        <dbReference type="EMBL" id="KAK4434678.1"/>
    </source>
</evidence>
<reference evidence="2" key="1">
    <citation type="submission" date="2020-06" db="EMBL/GenBank/DDBJ databases">
        <authorList>
            <person name="Li T."/>
            <person name="Hu X."/>
            <person name="Zhang T."/>
            <person name="Song X."/>
            <person name="Zhang H."/>
            <person name="Dai N."/>
            <person name="Sheng W."/>
            <person name="Hou X."/>
            <person name="Wei L."/>
        </authorList>
    </citation>
    <scope>NUCLEOTIDE SEQUENCE</scope>
    <source>
        <strain evidence="2">3651</strain>
        <tissue evidence="2">Leaf</tissue>
    </source>
</reference>
<proteinExistence type="predicted"/>
<feature type="transmembrane region" description="Helical" evidence="1">
    <location>
        <begin position="75"/>
        <end position="94"/>
    </location>
</feature>
<protein>
    <submittedName>
        <fullName evidence="2">Uncharacterized protein</fullName>
    </submittedName>
</protein>
<dbReference type="AlphaFoldDB" id="A0AAE1YRJ0"/>
<evidence type="ECO:0000256" key="1">
    <source>
        <dbReference type="SAM" id="Phobius"/>
    </source>
</evidence>
<gene>
    <name evidence="2" type="ORF">Salat_0630600</name>
</gene>
<sequence length="101" mass="11076">MKPPIPYLPPLPNPGIPLKKPRFPKMAIFPQSGKTIMEELVINSGSSTIKSRKKTYHTRKNIQWRGVAPSTPPPINFLVGTAVVVTIAVTISIVKKALTHP</sequence>
<dbReference type="Proteomes" id="UP001293254">
    <property type="component" value="Unassembled WGS sequence"/>
</dbReference>
<evidence type="ECO:0000313" key="3">
    <source>
        <dbReference type="Proteomes" id="UP001293254"/>
    </source>
</evidence>
<name>A0AAE1YRJ0_9LAMI</name>
<keyword evidence="1" id="KW-0812">Transmembrane</keyword>
<keyword evidence="1" id="KW-1133">Transmembrane helix</keyword>
<keyword evidence="1" id="KW-0472">Membrane</keyword>
<organism evidence="2 3">
    <name type="scientific">Sesamum alatum</name>
    <dbReference type="NCBI Taxonomy" id="300844"/>
    <lineage>
        <taxon>Eukaryota</taxon>
        <taxon>Viridiplantae</taxon>
        <taxon>Streptophyta</taxon>
        <taxon>Embryophyta</taxon>
        <taxon>Tracheophyta</taxon>
        <taxon>Spermatophyta</taxon>
        <taxon>Magnoliopsida</taxon>
        <taxon>eudicotyledons</taxon>
        <taxon>Gunneridae</taxon>
        <taxon>Pentapetalae</taxon>
        <taxon>asterids</taxon>
        <taxon>lamiids</taxon>
        <taxon>Lamiales</taxon>
        <taxon>Pedaliaceae</taxon>
        <taxon>Sesamum</taxon>
    </lineage>
</organism>
<reference evidence="2" key="2">
    <citation type="journal article" date="2024" name="Plant">
        <title>Genomic evolution and insights into agronomic trait innovations of Sesamum species.</title>
        <authorList>
            <person name="Miao H."/>
            <person name="Wang L."/>
            <person name="Qu L."/>
            <person name="Liu H."/>
            <person name="Sun Y."/>
            <person name="Le M."/>
            <person name="Wang Q."/>
            <person name="Wei S."/>
            <person name="Zheng Y."/>
            <person name="Lin W."/>
            <person name="Duan Y."/>
            <person name="Cao H."/>
            <person name="Xiong S."/>
            <person name="Wang X."/>
            <person name="Wei L."/>
            <person name="Li C."/>
            <person name="Ma Q."/>
            <person name="Ju M."/>
            <person name="Zhao R."/>
            <person name="Li G."/>
            <person name="Mu C."/>
            <person name="Tian Q."/>
            <person name="Mei H."/>
            <person name="Zhang T."/>
            <person name="Gao T."/>
            <person name="Zhang H."/>
        </authorList>
    </citation>
    <scope>NUCLEOTIDE SEQUENCE</scope>
    <source>
        <strain evidence="2">3651</strain>
    </source>
</reference>
<comment type="caution">
    <text evidence="2">The sequence shown here is derived from an EMBL/GenBank/DDBJ whole genome shotgun (WGS) entry which is preliminary data.</text>
</comment>
<dbReference type="EMBL" id="JACGWO010000002">
    <property type="protein sequence ID" value="KAK4434678.1"/>
    <property type="molecule type" value="Genomic_DNA"/>
</dbReference>